<evidence type="ECO:0000313" key="3">
    <source>
        <dbReference type="Proteomes" id="UP000269721"/>
    </source>
</evidence>
<dbReference type="GO" id="GO:0006370">
    <property type="term" value="P:7-methylguanosine mRNA capping"/>
    <property type="evidence" value="ECO:0007669"/>
    <property type="project" value="InterPro"/>
</dbReference>
<dbReference type="GO" id="GO:0004484">
    <property type="term" value="F:mRNA guanylyltransferase activity"/>
    <property type="evidence" value="ECO:0007669"/>
    <property type="project" value="InterPro"/>
</dbReference>
<dbReference type="Gene3D" id="3.30.470.30">
    <property type="entry name" value="DNA ligase/mRNA capping enzyme"/>
    <property type="match status" value="1"/>
</dbReference>
<reference evidence="3" key="1">
    <citation type="journal article" date="2018" name="Nat. Microbiol.">
        <title>Leveraging single-cell genomics to expand the fungal tree of life.</title>
        <authorList>
            <person name="Ahrendt S.R."/>
            <person name="Quandt C.A."/>
            <person name="Ciobanu D."/>
            <person name="Clum A."/>
            <person name="Salamov A."/>
            <person name="Andreopoulos B."/>
            <person name="Cheng J.F."/>
            <person name="Woyke T."/>
            <person name="Pelin A."/>
            <person name="Henrissat B."/>
            <person name="Reynolds N.K."/>
            <person name="Benny G.L."/>
            <person name="Smith M.E."/>
            <person name="James T.Y."/>
            <person name="Grigoriev I.V."/>
        </authorList>
    </citation>
    <scope>NUCLEOTIDE SEQUENCE [LARGE SCALE GENOMIC DNA]</scope>
</reference>
<dbReference type="OrthoDB" id="200924at2759"/>
<dbReference type="GO" id="GO:0005524">
    <property type="term" value="F:ATP binding"/>
    <property type="evidence" value="ECO:0007669"/>
    <property type="project" value="InterPro"/>
</dbReference>
<dbReference type="InterPro" id="IPR001339">
    <property type="entry name" value="mRNA_cap_enzyme_adenylation"/>
</dbReference>
<keyword evidence="3" id="KW-1185">Reference proteome</keyword>
<dbReference type="EMBL" id="ML001864">
    <property type="protein sequence ID" value="RKO82954.1"/>
    <property type="molecule type" value="Genomic_DNA"/>
</dbReference>
<evidence type="ECO:0000259" key="1">
    <source>
        <dbReference type="Pfam" id="PF01331"/>
    </source>
</evidence>
<accession>A0A4P9VTU3</accession>
<proteinExistence type="predicted"/>
<dbReference type="Pfam" id="PF01331">
    <property type="entry name" value="mRNA_cap_enzyme"/>
    <property type="match status" value="1"/>
</dbReference>
<name>A0A4P9VTU3_9FUNG</name>
<dbReference type="Proteomes" id="UP000269721">
    <property type="component" value="Unassembled WGS sequence"/>
</dbReference>
<organism evidence="2 3">
    <name type="scientific">Blyttiomyces helicus</name>
    <dbReference type="NCBI Taxonomy" id="388810"/>
    <lineage>
        <taxon>Eukaryota</taxon>
        <taxon>Fungi</taxon>
        <taxon>Fungi incertae sedis</taxon>
        <taxon>Chytridiomycota</taxon>
        <taxon>Chytridiomycota incertae sedis</taxon>
        <taxon>Chytridiomycetes</taxon>
        <taxon>Chytridiomycetes incertae sedis</taxon>
        <taxon>Blyttiomyces</taxon>
    </lineage>
</organism>
<dbReference type="AlphaFoldDB" id="A0A4P9VTU3"/>
<feature type="domain" description="mRNA capping enzyme adenylation" evidence="1">
    <location>
        <begin position="23"/>
        <end position="68"/>
    </location>
</feature>
<dbReference type="SUPFAM" id="SSF56091">
    <property type="entry name" value="DNA ligase/mRNA capping enzyme, catalytic domain"/>
    <property type="match status" value="1"/>
</dbReference>
<sequence>DEYFERGIAVTHAGFLSLPSISSPQQVLRYLAFDLVSINGISVAQRSFSTRLGILQQDIIAPRRAWVAMHPESKEPFP</sequence>
<protein>
    <recommendedName>
        <fullName evidence="1">mRNA capping enzyme adenylation domain-containing protein</fullName>
    </recommendedName>
</protein>
<evidence type="ECO:0000313" key="2">
    <source>
        <dbReference type="EMBL" id="RKO82954.1"/>
    </source>
</evidence>
<feature type="non-terminal residue" evidence="2">
    <location>
        <position position="1"/>
    </location>
</feature>
<gene>
    <name evidence="2" type="ORF">BDK51DRAFT_50439</name>
</gene>